<sequence length="1375" mass="148089">MAASPSAPPPPPPKDLSDRGGAHISLFLDTDLGTHLALNVVADSTIRGLKSQVAIEHADAFPDLGPVVVKSFQVLRKGVMYHLSDSMPVRSAFAKVKAGYFLHVKMAAVETDTNYCRDEDRGKSSDKVPPMLKGGEDPGAWVTVHAHNVHPSSSSQQNTERKSTAVCLATDVQTVSVSVTDKSESYNQWQKHRDQTEGVYVNSTSVANINGLTNQTNVTLVGAEVHTREEDLLHSVGDSELGLVSGKKQVGTREETLGEFHALDDLSQEKDCKKARVTGSFDISAIDPSRETNDSKTRDSENFDKLPLETNTNTREVLSNASFQQEVDGNIKEDSIQVENPILTGKNKKRKKSRLVTSKDVSAPEMAEPSTAAVEVPKATGEDLLHENQGLEGDVASNVEMTGRDKTKVIPADMLLSSSQLNSGSQVTKHVQLGTDAQATSDLAADQSSINLVYEGYRNPIVGDISISTCKVAAGEEKSAKGANDRDNDESAVDASNMEKGSKSEDVLETLDNISEAKDQCGFGENTGKSDIIATQREIVNDPSKRQTSSNVQQGLENPNCDVKRKKKRRQHPESSKDGLTQAAEKPSGSITNASSTQITSSRSLDTKQITLGNIGEEKDEYKCEKVAELAVPTHGVSVNGPSNVQQGDSDVIKNPNGDGKRRKKKKHHLESSDPLKSEQTTPGTVGEATVSDCRKVDETNVINKVLADLRCTDNLSVVLSGDLLTEQTKGGAALPPSAIQSDPPIISPSHKSKRKPVKTPSTVLDPSHSSVGVPDKFHDLKDVLAESTVLPADGRTKSTKHQRNKVSLNHVPTDSGKSIQSLAEQVRHVPEEDLKGENCTKAELFQEGSAINAPSSTGQILQKKSKRSSKAQASKLEEGDQSTHGHENQFAKDSQDKYVTDIGGTHNDESTVGAPTESAVVHKDGTTVTCDKTNARKGRKKSAKTELRSHDTNLEHGSDADCVNSRAQQGAVIPEAAEPSDYVPIQSDNDKINFVDYFSPSATNDPKKKKKRKADTQAQHAGSIEPNDLLESHVHTDKTSLGNVGVPSVSSENMNKEDGNVKKAKERKKSKQKPDLIKPESLNPNGGNQDTVNCTQDLMHSDVQPGRMEQGNAKENSDKVIRNDSMLQQETEDATHGSTLEKKPPQSMVGVDSQTNLPIEKDHARMSEDQENSNSQTKPHAKSRKNDASIDGRNPNAVSNLLQSSSMSPQASNESAYGTPSVHRFRVAVRKVPTKMYEQVKDKSKKDVGKRGTGTIFGVTISESSDEVLDTMSENPAMGNSSSTSADSGISSAAWDGSDVPDEDDIVSISQKSDIYSVLQGSTSYKKARLRPTELLDNTEVLTVKARANGAKAYTQSPPTIEDGGLGAGPRSVK</sequence>
<dbReference type="Proteomes" id="UP001732700">
    <property type="component" value="Chromosome 2D"/>
</dbReference>
<proteinExistence type="predicted"/>
<reference evidence="1" key="1">
    <citation type="submission" date="2021-05" db="EMBL/GenBank/DDBJ databases">
        <authorList>
            <person name="Scholz U."/>
            <person name="Mascher M."/>
            <person name="Fiebig A."/>
        </authorList>
    </citation>
    <scope>NUCLEOTIDE SEQUENCE [LARGE SCALE GENOMIC DNA]</scope>
</reference>
<keyword evidence="2" id="KW-1185">Reference proteome</keyword>
<name>A0ACD5V567_AVESA</name>
<reference evidence="1" key="2">
    <citation type="submission" date="2025-09" db="UniProtKB">
        <authorList>
            <consortium name="EnsemblPlants"/>
        </authorList>
    </citation>
    <scope>IDENTIFICATION</scope>
</reference>
<accession>A0ACD5V567</accession>
<evidence type="ECO:0000313" key="2">
    <source>
        <dbReference type="Proteomes" id="UP001732700"/>
    </source>
</evidence>
<protein>
    <submittedName>
        <fullName evidence="1">Uncharacterized protein</fullName>
    </submittedName>
</protein>
<evidence type="ECO:0000313" key="1">
    <source>
        <dbReference type="EnsemblPlants" id="AVESA.00010b.r2.2DG0376370.2.CDS"/>
    </source>
</evidence>
<organism evidence="1 2">
    <name type="scientific">Avena sativa</name>
    <name type="common">Oat</name>
    <dbReference type="NCBI Taxonomy" id="4498"/>
    <lineage>
        <taxon>Eukaryota</taxon>
        <taxon>Viridiplantae</taxon>
        <taxon>Streptophyta</taxon>
        <taxon>Embryophyta</taxon>
        <taxon>Tracheophyta</taxon>
        <taxon>Spermatophyta</taxon>
        <taxon>Magnoliopsida</taxon>
        <taxon>Liliopsida</taxon>
        <taxon>Poales</taxon>
        <taxon>Poaceae</taxon>
        <taxon>BOP clade</taxon>
        <taxon>Pooideae</taxon>
        <taxon>Poodae</taxon>
        <taxon>Poeae</taxon>
        <taxon>Poeae Chloroplast Group 1 (Aveneae type)</taxon>
        <taxon>Aveninae</taxon>
        <taxon>Avena</taxon>
    </lineage>
</organism>
<dbReference type="EnsemblPlants" id="AVESA.00010b.r2.2DG0376370.2">
    <property type="protein sequence ID" value="AVESA.00010b.r2.2DG0376370.2.CDS"/>
    <property type="gene ID" value="AVESA.00010b.r2.2DG0376370"/>
</dbReference>